<evidence type="ECO:0000256" key="1">
    <source>
        <dbReference type="ARBA" id="ARBA00022763"/>
    </source>
</evidence>
<dbReference type="NCBIfam" id="TIGR00613">
    <property type="entry name" value="reco"/>
    <property type="match status" value="1"/>
</dbReference>
<dbReference type="Gene3D" id="2.40.50.140">
    <property type="entry name" value="Nucleic acid-binding proteins"/>
    <property type="match status" value="1"/>
</dbReference>
<dbReference type="PANTHER" id="PTHR33991:SF1">
    <property type="entry name" value="DNA REPAIR PROTEIN RECO"/>
    <property type="match status" value="1"/>
</dbReference>
<feature type="domain" description="DNA replication/recombination mediator RecO N-terminal" evidence="4">
    <location>
        <begin position="1"/>
        <end position="69"/>
    </location>
</feature>
<dbReference type="EMBL" id="DVOH01000056">
    <property type="protein sequence ID" value="HIV00798.1"/>
    <property type="molecule type" value="Genomic_DNA"/>
</dbReference>
<comment type="caution">
    <text evidence="5">The sequence shown here is derived from an EMBL/GenBank/DDBJ whole genome shotgun (WGS) entry which is preliminary data.</text>
</comment>
<keyword evidence="2" id="KW-0233">DNA recombination</keyword>
<dbReference type="Pfam" id="PF11967">
    <property type="entry name" value="RecO_N"/>
    <property type="match status" value="1"/>
</dbReference>
<dbReference type="GO" id="GO:0043590">
    <property type="term" value="C:bacterial nucleoid"/>
    <property type="evidence" value="ECO:0007669"/>
    <property type="project" value="TreeGrafter"/>
</dbReference>
<organism evidence="5 6">
    <name type="scientific">Candidatus Stercoripulliclostridium merdipullorum</name>
    <dbReference type="NCBI Taxonomy" id="2840952"/>
    <lineage>
        <taxon>Bacteria</taxon>
        <taxon>Bacillati</taxon>
        <taxon>Bacillota</taxon>
        <taxon>Clostridia</taxon>
        <taxon>Eubacteriales</taxon>
        <taxon>Candidatus Stercoripulliclostridium</taxon>
    </lineage>
</organism>
<evidence type="ECO:0000313" key="5">
    <source>
        <dbReference type="EMBL" id="HIV00798.1"/>
    </source>
</evidence>
<sequence>MEERITALCVRTADIGEKDKLLTLISAEAGKRSVRIRSVKSPASKLKAAAQELAYCEYTLEGKGKTPLVTGAAPLKTFFGCWEKVDKSAAASIVAETLDKATIEGADCRAELRLALETLGGIEYLETTPFVVAERFLVGMFAMNGLEITEEAGLPVRTLQYCRSLAAATLEDLEVLDVSEQEVVTTLGFLGELALQVFGSRIRSVSEAVKLFYR</sequence>
<dbReference type="SUPFAM" id="SSF50249">
    <property type="entry name" value="Nucleic acid-binding proteins"/>
    <property type="match status" value="1"/>
</dbReference>
<evidence type="ECO:0000256" key="2">
    <source>
        <dbReference type="ARBA" id="ARBA00023172"/>
    </source>
</evidence>
<name>A0A9D1NE28_9FIRM</name>
<reference evidence="5" key="2">
    <citation type="journal article" date="2021" name="PeerJ">
        <title>Extensive microbial diversity within the chicken gut microbiome revealed by metagenomics and culture.</title>
        <authorList>
            <person name="Gilroy R."/>
            <person name="Ravi A."/>
            <person name="Getino M."/>
            <person name="Pursley I."/>
            <person name="Horton D.L."/>
            <person name="Alikhan N.F."/>
            <person name="Baker D."/>
            <person name="Gharbi K."/>
            <person name="Hall N."/>
            <person name="Watson M."/>
            <person name="Adriaenssens E.M."/>
            <person name="Foster-Nyarko E."/>
            <person name="Jarju S."/>
            <person name="Secka A."/>
            <person name="Antonio M."/>
            <person name="Oren A."/>
            <person name="Chaudhuri R.R."/>
            <person name="La Ragione R."/>
            <person name="Hildebrand F."/>
            <person name="Pallen M.J."/>
        </authorList>
    </citation>
    <scope>NUCLEOTIDE SEQUENCE</scope>
    <source>
        <strain evidence="5">23406</strain>
    </source>
</reference>
<dbReference type="InterPro" id="IPR003717">
    <property type="entry name" value="RecO"/>
</dbReference>
<dbReference type="PANTHER" id="PTHR33991">
    <property type="entry name" value="DNA REPAIR PROTEIN RECO"/>
    <property type="match status" value="1"/>
</dbReference>
<proteinExistence type="predicted"/>
<protein>
    <submittedName>
        <fullName evidence="5">DNA repair protein RecO</fullName>
    </submittedName>
</protein>
<evidence type="ECO:0000259" key="4">
    <source>
        <dbReference type="Pfam" id="PF11967"/>
    </source>
</evidence>
<evidence type="ECO:0000256" key="3">
    <source>
        <dbReference type="ARBA" id="ARBA00023204"/>
    </source>
</evidence>
<dbReference type="GO" id="GO:0006302">
    <property type="term" value="P:double-strand break repair"/>
    <property type="evidence" value="ECO:0007669"/>
    <property type="project" value="TreeGrafter"/>
</dbReference>
<reference evidence="5" key="1">
    <citation type="submission" date="2020-10" db="EMBL/GenBank/DDBJ databases">
        <authorList>
            <person name="Gilroy R."/>
        </authorList>
    </citation>
    <scope>NUCLEOTIDE SEQUENCE</scope>
    <source>
        <strain evidence="5">23406</strain>
    </source>
</reference>
<dbReference type="InterPro" id="IPR022572">
    <property type="entry name" value="DNA_rep/recomb_RecO_N"/>
</dbReference>
<keyword evidence="3" id="KW-0234">DNA repair</keyword>
<dbReference type="Proteomes" id="UP000886891">
    <property type="component" value="Unassembled WGS sequence"/>
</dbReference>
<dbReference type="AlphaFoldDB" id="A0A9D1NE28"/>
<keyword evidence="1" id="KW-0227">DNA damage</keyword>
<evidence type="ECO:0000313" key="6">
    <source>
        <dbReference type="Proteomes" id="UP000886891"/>
    </source>
</evidence>
<dbReference type="GO" id="GO:0006310">
    <property type="term" value="P:DNA recombination"/>
    <property type="evidence" value="ECO:0007669"/>
    <property type="project" value="UniProtKB-KW"/>
</dbReference>
<accession>A0A9D1NE28</accession>
<gene>
    <name evidence="5" type="primary">recO</name>
    <name evidence="5" type="ORF">IAB14_06780</name>
</gene>
<dbReference type="InterPro" id="IPR012340">
    <property type="entry name" value="NA-bd_OB-fold"/>
</dbReference>